<keyword evidence="2" id="KW-1185">Reference proteome</keyword>
<dbReference type="EMBL" id="JAYKYQ010000004">
    <property type="protein sequence ID" value="MEB3510764.1"/>
    <property type="molecule type" value="Genomic_DNA"/>
</dbReference>
<comment type="caution">
    <text evidence="1">The sequence shown here is derived from an EMBL/GenBank/DDBJ whole genome shotgun (WGS) entry which is preliminary data.</text>
</comment>
<gene>
    <name evidence="1" type="ORF">U3653_12110</name>
</gene>
<proteinExistence type="predicted"/>
<protein>
    <submittedName>
        <fullName evidence="1">Uncharacterized protein</fullName>
    </submittedName>
</protein>
<organism evidence="1 2">
    <name type="scientific">Nocardia implantans</name>
    <dbReference type="NCBI Taxonomy" id="3108168"/>
    <lineage>
        <taxon>Bacteria</taxon>
        <taxon>Bacillati</taxon>
        <taxon>Actinomycetota</taxon>
        <taxon>Actinomycetes</taxon>
        <taxon>Mycobacteriales</taxon>
        <taxon>Nocardiaceae</taxon>
        <taxon>Nocardia</taxon>
    </lineage>
</organism>
<evidence type="ECO:0000313" key="1">
    <source>
        <dbReference type="EMBL" id="MEB3510764.1"/>
    </source>
</evidence>
<evidence type="ECO:0000313" key="2">
    <source>
        <dbReference type="Proteomes" id="UP001348098"/>
    </source>
</evidence>
<dbReference type="Proteomes" id="UP001348098">
    <property type="component" value="Unassembled WGS sequence"/>
</dbReference>
<name>A0ABU6ATF3_9NOCA</name>
<dbReference type="RefSeq" id="WP_195078693.1">
    <property type="nucleotide sequence ID" value="NZ_JAYESH010000005.1"/>
</dbReference>
<accession>A0ABU6ATF3</accession>
<reference evidence="1 2" key="1">
    <citation type="submission" date="2023-12" db="EMBL/GenBank/DDBJ databases">
        <title>novel species in genus Nocarida.</title>
        <authorList>
            <person name="Li Z."/>
        </authorList>
    </citation>
    <scope>NUCLEOTIDE SEQUENCE [LARGE SCALE GENOMIC DNA]</scope>
    <source>
        <strain evidence="1 2">CDC186</strain>
    </source>
</reference>
<sequence length="47" mass="4981">MSAVIFVVAFVCCALVIRAIGTRARAPRPQPVALEADDARRWGASAP</sequence>